<dbReference type="Proteomes" id="UP000037274">
    <property type="component" value="Unassembled WGS sequence"/>
</dbReference>
<comment type="caution">
    <text evidence="2">The sequence shown here is derived from an EMBL/GenBank/DDBJ whole genome shotgun (WGS) entry which is preliminary data.</text>
</comment>
<feature type="signal peptide" evidence="1">
    <location>
        <begin position="1"/>
        <end position="22"/>
    </location>
</feature>
<name>A0ABR5I4R1_STRLW</name>
<sequence length="209" mass="21812">MSRRARALAAVLALLLAATALTSCTDDGPRITLRVLAAPELVDAEGLLDDLEEDTGVELDMVYEATAGLDGLDGLTGRRTGRDAYDLAWLTSDRSLRLRLQETGATPPESTAIMRSPVVVGLTPEVARTLRAASPGGRISWADIADAAADGTLRFGMADPRRSDTGRAALVGVATAAAGTGSALREEDVSCDRLRGFRSGQTLTAASSR</sequence>
<feature type="chain" id="PRO_5047208839" evidence="1">
    <location>
        <begin position="23"/>
        <end position="209"/>
    </location>
</feature>
<feature type="non-terminal residue" evidence="2">
    <location>
        <position position="209"/>
    </location>
</feature>
<organism evidence="2 3">
    <name type="scientific">Streptomyces leeuwenhoekii</name>
    <dbReference type="NCBI Taxonomy" id="1437453"/>
    <lineage>
        <taxon>Bacteria</taxon>
        <taxon>Bacillati</taxon>
        <taxon>Actinomycetota</taxon>
        <taxon>Actinomycetes</taxon>
        <taxon>Kitasatosporales</taxon>
        <taxon>Streptomycetaceae</taxon>
        <taxon>Streptomyces</taxon>
    </lineage>
</organism>
<evidence type="ECO:0000313" key="2">
    <source>
        <dbReference type="EMBL" id="KMS81511.1"/>
    </source>
</evidence>
<keyword evidence="3" id="KW-1185">Reference proteome</keyword>
<dbReference type="PROSITE" id="PS51257">
    <property type="entry name" value="PROKAR_LIPOPROTEIN"/>
    <property type="match status" value="1"/>
</dbReference>
<gene>
    <name evidence="2" type="ORF">ACH49_03305</name>
</gene>
<dbReference type="EMBL" id="LFEH01000006">
    <property type="protein sequence ID" value="KMS81511.1"/>
    <property type="molecule type" value="Genomic_DNA"/>
</dbReference>
<accession>A0ABR5I4R1</accession>
<proteinExistence type="predicted"/>
<protein>
    <submittedName>
        <fullName evidence="2">von Willebrand factor A</fullName>
    </submittedName>
</protein>
<evidence type="ECO:0000256" key="1">
    <source>
        <dbReference type="SAM" id="SignalP"/>
    </source>
</evidence>
<reference evidence="2 3" key="1">
    <citation type="submission" date="2015-06" db="EMBL/GenBank/DDBJ databases">
        <title>Draft genome sequence of Streptomyces leeuwenhoekii C58, which produces the novel lasso peptide, chaxapeptin.</title>
        <authorList>
            <person name="Yi Y."/>
            <person name="Hai D."/>
            <person name="Jaspars M."/>
            <person name="Sheng H."/>
            <person name="Rateb M.E."/>
            <person name="Bull A."/>
            <person name="Goodfellow M."/>
            <person name="Asenjo J.A."/>
            <person name="Ebel R."/>
        </authorList>
    </citation>
    <scope>NUCLEOTIDE SEQUENCE [LARGE SCALE GENOMIC DNA]</scope>
    <source>
        <strain evidence="2 3">C58</strain>
    </source>
</reference>
<keyword evidence="1" id="KW-0732">Signal</keyword>
<evidence type="ECO:0000313" key="3">
    <source>
        <dbReference type="Proteomes" id="UP000037274"/>
    </source>
</evidence>